<evidence type="ECO:0000313" key="16">
    <source>
        <dbReference type="Proteomes" id="UP000824120"/>
    </source>
</evidence>
<organism evidence="15 16">
    <name type="scientific">Solanum commersonii</name>
    <name type="common">Commerson's wild potato</name>
    <name type="synonym">Commerson's nightshade</name>
    <dbReference type="NCBI Taxonomy" id="4109"/>
    <lineage>
        <taxon>Eukaryota</taxon>
        <taxon>Viridiplantae</taxon>
        <taxon>Streptophyta</taxon>
        <taxon>Embryophyta</taxon>
        <taxon>Tracheophyta</taxon>
        <taxon>Spermatophyta</taxon>
        <taxon>Magnoliopsida</taxon>
        <taxon>eudicotyledons</taxon>
        <taxon>Gunneridae</taxon>
        <taxon>Pentapetalae</taxon>
        <taxon>asterids</taxon>
        <taxon>lamiids</taxon>
        <taxon>Solanales</taxon>
        <taxon>Solanaceae</taxon>
        <taxon>Solanoideae</taxon>
        <taxon>Solaneae</taxon>
        <taxon>Solanum</taxon>
    </lineage>
</organism>
<dbReference type="Gene3D" id="1.10.10.10">
    <property type="entry name" value="Winged helix-like DNA-binding domain superfamily/Winged helix DNA-binding domain"/>
    <property type="match status" value="1"/>
</dbReference>
<dbReference type="GO" id="GO:0005524">
    <property type="term" value="F:ATP binding"/>
    <property type="evidence" value="ECO:0007669"/>
    <property type="project" value="UniProtKB-KW"/>
</dbReference>
<dbReference type="PANTHER" id="PTHR23155">
    <property type="entry name" value="DISEASE RESISTANCE PROTEIN RP"/>
    <property type="match status" value="1"/>
</dbReference>
<feature type="domain" description="NB-ARC" evidence="11">
    <location>
        <begin position="162"/>
        <end position="283"/>
    </location>
</feature>
<dbReference type="InterPro" id="IPR027417">
    <property type="entry name" value="P-loop_NTPase"/>
</dbReference>
<evidence type="ECO:0000256" key="5">
    <source>
        <dbReference type="ARBA" id="ARBA00022741"/>
    </source>
</evidence>
<dbReference type="OrthoDB" id="646178at2759"/>
<evidence type="ECO:0000259" key="13">
    <source>
        <dbReference type="Pfam" id="PF23559"/>
    </source>
</evidence>
<dbReference type="GO" id="GO:0043531">
    <property type="term" value="F:ADP binding"/>
    <property type="evidence" value="ECO:0007669"/>
    <property type="project" value="InterPro"/>
</dbReference>
<evidence type="ECO:0000259" key="12">
    <source>
        <dbReference type="Pfam" id="PF18052"/>
    </source>
</evidence>
<feature type="coiled-coil region" evidence="10">
    <location>
        <begin position="62"/>
        <end position="89"/>
    </location>
</feature>
<dbReference type="Gene3D" id="1.20.5.4130">
    <property type="match status" value="1"/>
</dbReference>
<dbReference type="EMBL" id="JACXVP010000003">
    <property type="protein sequence ID" value="KAG5613822.1"/>
    <property type="molecule type" value="Genomic_DNA"/>
</dbReference>
<dbReference type="InterPro" id="IPR041118">
    <property type="entry name" value="Rx_N"/>
</dbReference>
<evidence type="ECO:0000259" key="11">
    <source>
        <dbReference type="Pfam" id="PF00931"/>
    </source>
</evidence>
<dbReference type="InterPro" id="IPR044974">
    <property type="entry name" value="Disease_R_plants"/>
</dbReference>
<dbReference type="PRINTS" id="PR00364">
    <property type="entry name" value="DISEASERSIST"/>
</dbReference>
<dbReference type="GO" id="GO:0051607">
    <property type="term" value="P:defense response to virus"/>
    <property type="evidence" value="ECO:0007669"/>
    <property type="project" value="UniProtKB-ARBA"/>
</dbReference>
<dbReference type="Gene3D" id="3.80.10.10">
    <property type="entry name" value="Ribonuclease Inhibitor"/>
    <property type="match status" value="1"/>
</dbReference>
<dbReference type="Pfam" id="PF23598">
    <property type="entry name" value="LRR_14"/>
    <property type="match status" value="1"/>
</dbReference>
<dbReference type="Proteomes" id="UP000824120">
    <property type="component" value="Chromosome 3"/>
</dbReference>
<keyword evidence="5" id="KW-0547">Nucleotide-binding</keyword>
<keyword evidence="7" id="KW-0067">ATP-binding</keyword>
<dbReference type="InterPro" id="IPR032675">
    <property type="entry name" value="LRR_dom_sf"/>
</dbReference>
<protein>
    <submittedName>
        <fullName evidence="15">Uncharacterized protein</fullName>
    </submittedName>
</protein>
<comment type="subcellular location">
    <subcellularLocation>
        <location evidence="1">Membrane</location>
        <topology evidence="1">Peripheral membrane protein</topology>
    </subcellularLocation>
</comment>
<dbReference type="SUPFAM" id="SSF52058">
    <property type="entry name" value="L domain-like"/>
    <property type="match status" value="1"/>
</dbReference>
<accession>A0A9J5ZNT5</accession>
<keyword evidence="4" id="KW-0677">Repeat</keyword>
<dbReference type="GO" id="GO:0016020">
    <property type="term" value="C:membrane"/>
    <property type="evidence" value="ECO:0007669"/>
    <property type="project" value="UniProtKB-SubCell"/>
</dbReference>
<evidence type="ECO:0000256" key="7">
    <source>
        <dbReference type="ARBA" id="ARBA00022840"/>
    </source>
</evidence>
<evidence type="ECO:0000256" key="10">
    <source>
        <dbReference type="SAM" id="Coils"/>
    </source>
</evidence>
<keyword evidence="16" id="KW-1185">Reference proteome</keyword>
<dbReference type="InterPro" id="IPR002182">
    <property type="entry name" value="NB-ARC"/>
</dbReference>
<sequence>MAETTVEFALNNLTELLRDNIDVIAVIKDEVTCLLSELNHLRAFLIEANRNRRGSEILKHFVQELNRAINKAENSIDNFMIEAKLHKKRGIYKIFDLCYLVKGKRCCAEIRSIMEKLKEIRRESTYALSMSLQFDDSKSKQTAHQLKRAPVVEEDEVVGFDEEADKIINRLLGGSDDVEFIPIVGMPGLGKTTLANKVFKSSAGYAFDNRIWVYVSQSYTRRDLFLNIINQLTRNIEQYRYVTEEALAEVIREHLLSGKYLIVLDDVWTWEPLDDVKIALPNKMRDDDCWELLQKKVFHKDKCPLDLEELGERIAKKCMGLPLAALVIAGALTGRGKTKSEWEIVHQYVSEHIISSDIMMTKKLVQMSCDSLPVNLKACFLYCGAFPKGSEIPAWKIVRLWIAEGFIRETMQSTVETVAEGYLNELVSKSLLMVTQRTSNGQIKTFRVHDMLHEFCTLEASEENLFKEIKLGVEQSFPRNQVLATFRRLSIDSSVQEFISTNPYGDSIRSFLCFSSQNIVMSPYELETILKSFPLLRVLDIESILFELETIPKSPFQKQFFQLFHLRYIAISSDSLKILPKFMEDLWNLQTLIISTQQETLNIEADICNMPQLRHLHTNASAKLCPSVLNTRNHHSALQTLSIIEPETFTEDVLFARCQNLKKLGIRGDMAKLVGLFKLEYLEKLKLMNLASGGLHLRSEILFPRRLKQLTLSGTWFDWNEIRRVVGYLELLEVFKVKENAFTGHYWELKDYVFPCLKVLWIERSELVCWEASDENFPSLERLILRNLNKLEEIPINFANISHLKMMELVNTTKSTVKSAQNIESRSFELFLQGYSVPSSNGSNLSKHCQNYYCGDLTFC</sequence>
<dbReference type="PANTHER" id="PTHR23155:SF1193">
    <property type="entry name" value="DISEASE RESISTANCE PROTEIN RPP13-RELATED"/>
    <property type="match status" value="1"/>
</dbReference>
<dbReference type="Pfam" id="PF00931">
    <property type="entry name" value="NB-ARC"/>
    <property type="match status" value="1"/>
</dbReference>
<feature type="domain" description="Disease resistance protein winged helix" evidence="13">
    <location>
        <begin position="386"/>
        <end position="455"/>
    </location>
</feature>
<evidence type="ECO:0000259" key="14">
    <source>
        <dbReference type="Pfam" id="PF23598"/>
    </source>
</evidence>
<evidence type="ECO:0000256" key="9">
    <source>
        <dbReference type="ARBA" id="ARBA00023136"/>
    </source>
</evidence>
<dbReference type="CDD" id="cd14798">
    <property type="entry name" value="RX-CC_like"/>
    <property type="match status" value="1"/>
</dbReference>
<evidence type="ECO:0000256" key="6">
    <source>
        <dbReference type="ARBA" id="ARBA00022821"/>
    </source>
</evidence>
<keyword evidence="3" id="KW-0433">Leucine-rich repeat</keyword>
<reference evidence="15 16" key="1">
    <citation type="submission" date="2020-09" db="EMBL/GenBank/DDBJ databases">
        <title>De no assembly of potato wild relative species, Solanum commersonii.</title>
        <authorList>
            <person name="Cho K."/>
        </authorList>
    </citation>
    <scope>NUCLEOTIDE SEQUENCE [LARGE SCALE GENOMIC DNA]</scope>
    <source>
        <strain evidence="15">LZ3.2</strain>
        <tissue evidence="15">Leaf</tissue>
    </source>
</reference>
<dbReference type="InterPro" id="IPR055414">
    <property type="entry name" value="LRR_R13L4/SHOC2-like"/>
</dbReference>
<dbReference type="Gene3D" id="3.40.50.300">
    <property type="entry name" value="P-loop containing nucleotide triphosphate hydrolases"/>
    <property type="match status" value="1"/>
</dbReference>
<dbReference type="InterPro" id="IPR058922">
    <property type="entry name" value="WHD_DRP"/>
</dbReference>
<dbReference type="FunFam" id="1.10.10.10:FF:000322">
    <property type="entry name" value="Probable disease resistance protein At1g63360"/>
    <property type="match status" value="1"/>
</dbReference>
<evidence type="ECO:0000256" key="3">
    <source>
        <dbReference type="ARBA" id="ARBA00022614"/>
    </source>
</evidence>
<dbReference type="FunFam" id="3.40.50.300:FF:001091">
    <property type="entry name" value="Probable disease resistance protein At1g61300"/>
    <property type="match status" value="1"/>
</dbReference>
<keyword evidence="6" id="KW-0611">Plant defense</keyword>
<evidence type="ECO:0000256" key="2">
    <source>
        <dbReference type="ARBA" id="ARBA00008894"/>
    </source>
</evidence>
<evidence type="ECO:0000256" key="4">
    <source>
        <dbReference type="ARBA" id="ARBA00022737"/>
    </source>
</evidence>
<dbReference type="InterPro" id="IPR036388">
    <property type="entry name" value="WH-like_DNA-bd_sf"/>
</dbReference>
<keyword evidence="8 10" id="KW-0175">Coiled coil</keyword>
<dbReference type="Pfam" id="PF18052">
    <property type="entry name" value="Rx_N"/>
    <property type="match status" value="1"/>
</dbReference>
<gene>
    <name evidence="15" type="ORF">H5410_013646</name>
</gene>
<keyword evidence="9" id="KW-0472">Membrane</keyword>
<evidence type="ECO:0000256" key="1">
    <source>
        <dbReference type="ARBA" id="ARBA00004170"/>
    </source>
</evidence>
<dbReference type="Pfam" id="PF23559">
    <property type="entry name" value="WHD_DRP"/>
    <property type="match status" value="1"/>
</dbReference>
<evidence type="ECO:0000256" key="8">
    <source>
        <dbReference type="ARBA" id="ARBA00023054"/>
    </source>
</evidence>
<proteinExistence type="inferred from homology"/>
<dbReference type="AlphaFoldDB" id="A0A9J5ZNT5"/>
<dbReference type="GO" id="GO:0098542">
    <property type="term" value="P:defense response to other organism"/>
    <property type="evidence" value="ECO:0007669"/>
    <property type="project" value="TreeGrafter"/>
</dbReference>
<dbReference type="SUPFAM" id="SSF52540">
    <property type="entry name" value="P-loop containing nucleoside triphosphate hydrolases"/>
    <property type="match status" value="1"/>
</dbReference>
<feature type="domain" description="Disease resistance R13L4/SHOC-2-like LRR" evidence="14">
    <location>
        <begin position="508"/>
        <end position="715"/>
    </location>
</feature>
<name>A0A9J5ZNT5_SOLCO</name>
<evidence type="ECO:0000313" key="15">
    <source>
        <dbReference type="EMBL" id="KAG5613822.1"/>
    </source>
</evidence>
<comment type="similarity">
    <text evidence="2">Belongs to the disease resistance NB-LRR family.</text>
</comment>
<comment type="caution">
    <text evidence="15">The sequence shown here is derived from an EMBL/GenBank/DDBJ whole genome shotgun (WGS) entry which is preliminary data.</text>
</comment>
<feature type="domain" description="Disease resistance N-terminal" evidence="12">
    <location>
        <begin position="6"/>
        <end position="89"/>
    </location>
</feature>
<dbReference type="InterPro" id="IPR038005">
    <property type="entry name" value="RX-like_CC"/>
</dbReference>